<comment type="caution">
    <text evidence="2">The sequence shown here is derived from an EMBL/GenBank/DDBJ whole genome shotgun (WGS) entry which is preliminary data.</text>
</comment>
<evidence type="ECO:0000259" key="1">
    <source>
        <dbReference type="Pfam" id="PF12804"/>
    </source>
</evidence>
<keyword evidence="3" id="KW-1185">Reference proteome</keyword>
<dbReference type="Pfam" id="PF12804">
    <property type="entry name" value="NTP_transf_3"/>
    <property type="match status" value="1"/>
</dbReference>
<dbReference type="InterPro" id="IPR029044">
    <property type="entry name" value="Nucleotide-diphossugar_trans"/>
</dbReference>
<dbReference type="SUPFAM" id="SSF53448">
    <property type="entry name" value="Nucleotide-diphospho-sugar transferases"/>
    <property type="match status" value="1"/>
</dbReference>
<dbReference type="PANTHER" id="PTHR43777:SF1">
    <property type="entry name" value="MOLYBDENUM COFACTOR CYTIDYLYLTRANSFERASE"/>
    <property type="match status" value="1"/>
</dbReference>
<dbReference type="EMBL" id="JALPQF010000006">
    <property type="protein sequence ID" value="MCK8480464.1"/>
    <property type="molecule type" value="Genomic_DNA"/>
</dbReference>
<dbReference type="PANTHER" id="PTHR43777">
    <property type="entry name" value="MOLYBDENUM COFACTOR CYTIDYLYLTRANSFERASE"/>
    <property type="match status" value="1"/>
</dbReference>
<evidence type="ECO:0000313" key="2">
    <source>
        <dbReference type="EMBL" id="MCK8480464.1"/>
    </source>
</evidence>
<evidence type="ECO:0000313" key="3">
    <source>
        <dbReference type="Proteomes" id="UP001203687"/>
    </source>
</evidence>
<name>A0ABT0H7X4_9FLAO</name>
<protein>
    <submittedName>
        <fullName evidence="2">Nucleotidyltransferase family protein</fullName>
    </submittedName>
</protein>
<organism evidence="2 3">
    <name type="scientific">Psychroserpens algicola</name>
    <dbReference type="NCBI Taxonomy" id="1719034"/>
    <lineage>
        <taxon>Bacteria</taxon>
        <taxon>Pseudomonadati</taxon>
        <taxon>Bacteroidota</taxon>
        <taxon>Flavobacteriia</taxon>
        <taxon>Flavobacteriales</taxon>
        <taxon>Flavobacteriaceae</taxon>
        <taxon>Psychroserpens</taxon>
    </lineage>
</organism>
<dbReference type="Proteomes" id="UP001203687">
    <property type="component" value="Unassembled WGS sequence"/>
</dbReference>
<dbReference type="InterPro" id="IPR025877">
    <property type="entry name" value="MobA-like_NTP_Trfase"/>
</dbReference>
<accession>A0ABT0H7X4</accession>
<dbReference type="CDD" id="cd04182">
    <property type="entry name" value="GT_2_like_f"/>
    <property type="match status" value="1"/>
</dbReference>
<dbReference type="RefSeq" id="WP_248412572.1">
    <property type="nucleotide sequence ID" value="NZ_JALPQF010000006.1"/>
</dbReference>
<reference evidence="2" key="1">
    <citation type="submission" date="2022-04" db="EMBL/GenBank/DDBJ databases">
        <authorList>
            <person name="Ren T."/>
        </authorList>
    </citation>
    <scope>NUCLEOTIDE SEQUENCE</scope>
    <source>
        <strain evidence="2">F63249</strain>
    </source>
</reference>
<feature type="domain" description="MobA-like NTP transferase" evidence="1">
    <location>
        <begin position="6"/>
        <end position="165"/>
    </location>
</feature>
<sequence length="197" mass="21588">MRIATLILSAGKSTRMGTAKQILKVGDTTLLGRSIEQALQSKANSVFCLLGSNYKVIRDTIKSYDVTPIINTNYNKGLSTSIYAGIDHIKDKNFDAVLILLGDQPKVDADFINVLIDSFETSPNQISASGYSGSIGVPAIFPKTYYTQLQDLKGDKGAKELLNKSYTKVIPISNDQLIDIDTKEDYHQFLKSLGKTS</sequence>
<dbReference type="Gene3D" id="3.90.550.10">
    <property type="entry name" value="Spore Coat Polysaccharide Biosynthesis Protein SpsA, Chain A"/>
    <property type="match status" value="1"/>
</dbReference>
<proteinExistence type="predicted"/>
<gene>
    <name evidence="2" type="ORF">MUY34_07520</name>
</gene>